<accession>A0ABN8MQD5</accession>
<feature type="non-terminal residue" evidence="2">
    <location>
        <position position="1"/>
    </location>
</feature>
<evidence type="ECO:0000256" key="1">
    <source>
        <dbReference type="SAM" id="MobiDB-lite"/>
    </source>
</evidence>
<sequence>RVLVSFYLAAPDDSSSARTSPIHKEKFNVPLSGDEHKDLYNFVRHLKTFTGLAEIAKSKGLGANPEVTIARVQKAGSGVETFSLRTQDAWKYEFDTLIRGNGMLQVTVVQRLTAWVTGSPVLQLVNKTLKTDTNPAATAGPAGSEGQRKKQKRVSSQEDEELYRKLREGKNVERNKRQEEELEKLKQGNL</sequence>
<dbReference type="EMBL" id="CALNXK010000001">
    <property type="protein sequence ID" value="CAH3032331.1"/>
    <property type="molecule type" value="Genomic_DNA"/>
</dbReference>
<feature type="compositionally biased region" description="Basic and acidic residues" evidence="1">
    <location>
        <begin position="162"/>
        <end position="190"/>
    </location>
</feature>
<comment type="caution">
    <text evidence="2">The sequence shown here is derived from an EMBL/GenBank/DDBJ whole genome shotgun (WGS) entry which is preliminary data.</text>
</comment>
<evidence type="ECO:0000313" key="2">
    <source>
        <dbReference type="EMBL" id="CAH3032331.1"/>
    </source>
</evidence>
<proteinExistence type="predicted"/>
<name>A0ABN8MQD5_9CNID</name>
<feature type="region of interest" description="Disordered" evidence="1">
    <location>
        <begin position="132"/>
        <end position="190"/>
    </location>
</feature>
<organism evidence="2 3">
    <name type="scientific">Porites lobata</name>
    <dbReference type="NCBI Taxonomy" id="104759"/>
    <lineage>
        <taxon>Eukaryota</taxon>
        <taxon>Metazoa</taxon>
        <taxon>Cnidaria</taxon>
        <taxon>Anthozoa</taxon>
        <taxon>Hexacorallia</taxon>
        <taxon>Scleractinia</taxon>
        <taxon>Fungiina</taxon>
        <taxon>Poritidae</taxon>
        <taxon>Porites</taxon>
    </lineage>
</organism>
<gene>
    <name evidence="2" type="ORF">PLOB_00000409</name>
</gene>
<evidence type="ECO:0000313" key="3">
    <source>
        <dbReference type="Proteomes" id="UP001159405"/>
    </source>
</evidence>
<protein>
    <submittedName>
        <fullName evidence="2">Uncharacterized protein</fullName>
    </submittedName>
</protein>
<reference evidence="2 3" key="1">
    <citation type="submission" date="2022-05" db="EMBL/GenBank/DDBJ databases">
        <authorList>
            <consortium name="Genoscope - CEA"/>
            <person name="William W."/>
        </authorList>
    </citation>
    <scope>NUCLEOTIDE SEQUENCE [LARGE SCALE GENOMIC DNA]</scope>
</reference>
<dbReference type="Proteomes" id="UP001159405">
    <property type="component" value="Unassembled WGS sequence"/>
</dbReference>
<keyword evidence="3" id="KW-1185">Reference proteome</keyword>